<comment type="caution">
    <text evidence="3">The sequence shown here is derived from an EMBL/GenBank/DDBJ whole genome shotgun (WGS) entry which is preliminary data.</text>
</comment>
<dbReference type="InterPro" id="IPR050902">
    <property type="entry name" value="ABC_Transporter_SBP"/>
</dbReference>
<dbReference type="AlphaFoldDB" id="N1UTX8"/>
<proteinExistence type="inferred from homology"/>
<evidence type="ECO:0000256" key="1">
    <source>
        <dbReference type="ARBA" id="ARBA00008814"/>
    </source>
</evidence>
<dbReference type="Gene3D" id="3.40.50.1980">
    <property type="entry name" value="Nitrogenase molybdenum iron protein domain"/>
    <property type="match status" value="2"/>
</dbReference>
<feature type="domain" description="Fe/B12 periplasmic-binding" evidence="2">
    <location>
        <begin position="44"/>
        <end position="310"/>
    </location>
</feature>
<keyword evidence="4" id="KW-1185">Reference proteome</keyword>
<comment type="similarity">
    <text evidence="1">Belongs to the bacterial solute-binding protein 8 family.</text>
</comment>
<dbReference type="EMBL" id="ANPE02000261">
    <property type="protein sequence ID" value="EMY32525.1"/>
    <property type="molecule type" value="Genomic_DNA"/>
</dbReference>
<evidence type="ECO:0000313" key="3">
    <source>
        <dbReference type="EMBL" id="EMY32525.1"/>
    </source>
</evidence>
<evidence type="ECO:0000259" key="2">
    <source>
        <dbReference type="PROSITE" id="PS50983"/>
    </source>
</evidence>
<evidence type="ECO:0000313" key="4">
    <source>
        <dbReference type="Proteomes" id="UP000010729"/>
    </source>
</evidence>
<name>N1UTX8_9MICC</name>
<dbReference type="SUPFAM" id="SSF53807">
    <property type="entry name" value="Helical backbone' metal receptor"/>
    <property type="match status" value="1"/>
</dbReference>
<gene>
    <name evidence="3" type="ORF">D477_019733</name>
</gene>
<sequence>AGPDALATRSPTGPDDGAVAPASGFPFTVDNCGTEVTFSAPPQRVVTIKSTSTELLLALGLGERIVGSAFADGPVPERWRQDIPVISEQLPAQEPVLALEPDFVYAGWESNFSADGAGERTALGRLGIDTYVSPAACREPGYQPDPLTFEQIFADIHEMGRIFAAEPQAERLVVAQREQLKAVEPDGRGLSALWYSSGSDTPYVGGGTGAPQLVLEAAGLRNVAADVDQAWSPLSWEVVAERNPEVIVLVDSSWSSLKKKIGVLEAHPVISQLDAVRESRYLVVPFAAAEAGVRSVETVQSLVDQLAELD</sequence>
<dbReference type="PROSITE" id="PS50983">
    <property type="entry name" value="FE_B12_PBP"/>
    <property type="match status" value="1"/>
</dbReference>
<dbReference type="PANTHER" id="PTHR30535">
    <property type="entry name" value="VITAMIN B12-BINDING PROTEIN"/>
    <property type="match status" value="1"/>
</dbReference>
<dbReference type="Pfam" id="PF01497">
    <property type="entry name" value="Peripla_BP_2"/>
    <property type="match status" value="1"/>
</dbReference>
<dbReference type="InterPro" id="IPR002491">
    <property type="entry name" value="ABC_transptr_periplasmic_BD"/>
</dbReference>
<dbReference type="NCBIfam" id="TIGR03868">
    <property type="entry name" value="F420-O_ABCperi"/>
    <property type="match status" value="1"/>
</dbReference>
<accession>N1UTX8</accession>
<dbReference type="Proteomes" id="UP000010729">
    <property type="component" value="Unassembled WGS sequence"/>
</dbReference>
<dbReference type="RefSeq" id="WP_005273900.1">
    <property type="nucleotide sequence ID" value="NZ_ANPE02000261.1"/>
</dbReference>
<protein>
    <submittedName>
        <fullName evidence="3">Putative F420-0 ABC transporter, periplasmic F420-0 binding protein</fullName>
    </submittedName>
</protein>
<dbReference type="InterPro" id="IPR022287">
    <property type="entry name" value="ABC_trnsptr_F420-0_sub-bd_pred"/>
</dbReference>
<organism evidence="3 4">
    <name type="scientific">Arthrobacter crystallopoietes BAB-32</name>
    <dbReference type="NCBI Taxonomy" id="1246476"/>
    <lineage>
        <taxon>Bacteria</taxon>
        <taxon>Bacillati</taxon>
        <taxon>Actinomycetota</taxon>
        <taxon>Actinomycetes</taxon>
        <taxon>Micrococcales</taxon>
        <taxon>Micrococcaceae</taxon>
        <taxon>Crystallibacter</taxon>
    </lineage>
</organism>
<feature type="non-terminal residue" evidence="3">
    <location>
        <position position="1"/>
    </location>
</feature>
<reference evidence="3 4" key="1">
    <citation type="journal article" date="2013" name="Genome Announc.">
        <title>Draft Genome Sequence of Arthrobacter crystallopoietes Strain BAB-32, Revealing Genes for Bioremediation.</title>
        <authorList>
            <person name="Joshi M.N."/>
            <person name="Pandit A.S."/>
            <person name="Sharma A."/>
            <person name="Pandya R.V."/>
            <person name="Desai S.M."/>
            <person name="Saxena A.K."/>
            <person name="Bagatharia S.B."/>
        </authorList>
    </citation>
    <scope>NUCLEOTIDE SEQUENCE [LARGE SCALE GENOMIC DNA]</scope>
    <source>
        <strain evidence="3 4">BAB-32</strain>
    </source>
</reference>
<dbReference type="PANTHER" id="PTHR30535:SF7">
    <property type="entry name" value="IRON(III) DICITRATE-BINDING PROTEIN"/>
    <property type="match status" value="1"/>
</dbReference>